<comment type="caution">
    <text evidence="3">The sequence shown here is derived from an EMBL/GenBank/DDBJ whole genome shotgun (WGS) entry which is preliminary data.</text>
</comment>
<dbReference type="RefSeq" id="WP_262840849.1">
    <property type="nucleotide sequence ID" value="NZ_JANZYP010000002.1"/>
</dbReference>
<name>A0ABV9EF90_9ACTN</name>
<sequence>MSAHQLWREGGWVFATATGEPLNPNRDYHQWEDLLKRVGLRDARLHDARQTAVTVLLLLGIPERTVSAIMG</sequence>
<keyword evidence="4" id="KW-1185">Reference proteome</keyword>
<dbReference type="Proteomes" id="UP001595891">
    <property type="component" value="Unassembled WGS sequence"/>
</dbReference>
<dbReference type="Pfam" id="PF00589">
    <property type="entry name" value="Phage_integrase"/>
    <property type="match status" value="1"/>
</dbReference>
<proteinExistence type="predicted"/>
<evidence type="ECO:0000313" key="4">
    <source>
        <dbReference type="Proteomes" id="UP001595891"/>
    </source>
</evidence>
<accession>A0ABV9EF90</accession>
<dbReference type="PROSITE" id="PS51898">
    <property type="entry name" value="TYR_RECOMBINASE"/>
    <property type="match status" value="1"/>
</dbReference>
<dbReference type="InterPro" id="IPR002104">
    <property type="entry name" value="Integrase_catalytic"/>
</dbReference>
<evidence type="ECO:0000259" key="2">
    <source>
        <dbReference type="PROSITE" id="PS51898"/>
    </source>
</evidence>
<keyword evidence="1" id="KW-0233">DNA recombination</keyword>
<dbReference type="SUPFAM" id="SSF56349">
    <property type="entry name" value="DNA breaking-rejoining enzymes"/>
    <property type="match status" value="1"/>
</dbReference>
<dbReference type="EMBL" id="JBHSFN010000010">
    <property type="protein sequence ID" value="MFC4588087.1"/>
    <property type="molecule type" value="Genomic_DNA"/>
</dbReference>
<dbReference type="InterPro" id="IPR013762">
    <property type="entry name" value="Integrase-like_cat_sf"/>
</dbReference>
<organism evidence="3 4">
    <name type="scientific">Sphaerisporangium corydalis</name>
    <dbReference type="NCBI Taxonomy" id="1441875"/>
    <lineage>
        <taxon>Bacteria</taxon>
        <taxon>Bacillati</taxon>
        <taxon>Actinomycetota</taxon>
        <taxon>Actinomycetes</taxon>
        <taxon>Streptosporangiales</taxon>
        <taxon>Streptosporangiaceae</taxon>
        <taxon>Sphaerisporangium</taxon>
    </lineage>
</organism>
<protein>
    <submittedName>
        <fullName evidence="3">Tyrosine-type recombinase/integrase</fullName>
    </submittedName>
</protein>
<reference evidence="4" key="1">
    <citation type="journal article" date="2019" name="Int. J. Syst. Evol. Microbiol.">
        <title>The Global Catalogue of Microorganisms (GCM) 10K type strain sequencing project: providing services to taxonomists for standard genome sequencing and annotation.</title>
        <authorList>
            <consortium name="The Broad Institute Genomics Platform"/>
            <consortium name="The Broad Institute Genome Sequencing Center for Infectious Disease"/>
            <person name="Wu L."/>
            <person name="Ma J."/>
        </authorList>
    </citation>
    <scope>NUCLEOTIDE SEQUENCE [LARGE SCALE GENOMIC DNA]</scope>
    <source>
        <strain evidence="4">CCUG 49560</strain>
    </source>
</reference>
<evidence type="ECO:0000256" key="1">
    <source>
        <dbReference type="ARBA" id="ARBA00023172"/>
    </source>
</evidence>
<dbReference type="InterPro" id="IPR011010">
    <property type="entry name" value="DNA_brk_join_enz"/>
</dbReference>
<feature type="domain" description="Tyr recombinase" evidence="2">
    <location>
        <begin position="1"/>
        <end position="71"/>
    </location>
</feature>
<evidence type="ECO:0000313" key="3">
    <source>
        <dbReference type="EMBL" id="MFC4588087.1"/>
    </source>
</evidence>
<gene>
    <name evidence="3" type="ORF">ACFO8L_18495</name>
</gene>
<dbReference type="Gene3D" id="1.10.443.10">
    <property type="entry name" value="Intergrase catalytic core"/>
    <property type="match status" value="1"/>
</dbReference>